<feature type="transmembrane region" description="Helical" evidence="7">
    <location>
        <begin position="123"/>
        <end position="148"/>
    </location>
</feature>
<dbReference type="SUPFAM" id="SSF50182">
    <property type="entry name" value="Sm-like ribonucleoproteins"/>
    <property type="match status" value="1"/>
</dbReference>
<evidence type="ECO:0000256" key="5">
    <source>
        <dbReference type="ARBA" id="ARBA00022989"/>
    </source>
</evidence>
<keyword evidence="5 7" id="KW-1133">Transmembrane helix</keyword>
<dbReference type="GO" id="GO:0008381">
    <property type="term" value="F:mechanosensitive monoatomic ion channel activity"/>
    <property type="evidence" value="ECO:0007669"/>
    <property type="project" value="InterPro"/>
</dbReference>
<evidence type="ECO:0000313" key="12">
    <source>
        <dbReference type="Proteomes" id="UP000007844"/>
    </source>
</evidence>
<feature type="domain" description="Mechanosensitive ion channel transmembrane helices 2/3" evidence="10">
    <location>
        <begin position="450"/>
        <end position="489"/>
    </location>
</feature>
<feature type="transmembrane region" description="Helical" evidence="7">
    <location>
        <begin position="449"/>
        <end position="467"/>
    </location>
</feature>
<dbReference type="InterPro" id="IPR023408">
    <property type="entry name" value="MscS_beta-dom_sf"/>
</dbReference>
<evidence type="ECO:0000256" key="4">
    <source>
        <dbReference type="ARBA" id="ARBA00022692"/>
    </source>
</evidence>
<keyword evidence="4 7" id="KW-0812">Transmembrane</keyword>
<reference evidence="11 12" key="1">
    <citation type="journal article" date="2011" name="J. Bacteriol.">
        <title>Genome sequence of the mercury-methylating and pleomorphic Desulfovibrio africanus Strain Walvis Bay.</title>
        <authorList>
            <person name="Brown S.D."/>
            <person name="Wall J.D."/>
            <person name="Kucken A.M."/>
            <person name="Gilmour C.C."/>
            <person name="Podar M."/>
            <person name="Brandt C.C."/>
            <person name="Teshima H."/>
            <person name="Detter J.C."/>
            <person name="Han C.S."/>
            <person name="Land M.L."/>
            <person name="Lucas S."/>
            <person name="Han J."/>
            <person name="Pennacchio L."/>
            <person name="Nolan M."/>
            <person name="Pitluck S."/>
            <person name="Woyke T."/>
            <person name="Goodwin L."/>
            <person name="Palumbo A.V."/>
            <person name="Elias D.A."/>
        </authorList>
    </citation>
    <scope>NUCLEOTIDE SEQUENCE [LARGE SCALE GENOMIC DNA]</scope>
    <source>
        <strain evidence="11 12">Walvis Bay</strain>
    </source>
</reference>
<dbReference type="InterPro" id="IPR045276">
    <property type="entry name" value="YbiO_bact"/>
</dbReference>
<keyword evidence="12" id="KW-1185">Reference proteome</keyword>
<dbReference type="InterPro" id="IPR011014">
    <property type="entry name" value="MscS_channel_TM-2"/>
</dbReference>
<dbReference type="HOGENOM" id="CLU_013626_3_0_7"/>
<feature type="transmembrane region" description="Helical" evidence="7">
    <location>
        <begin position="360"/>
        <end position="379"/>
    </location>
</feature>
<dbReference type="AlphaFoldDB" id="F3YWD8"/>
<dbReference type="Gene3D" id="1.10.287.1260">
    <property type="match status" value="1"/>
</dbReference>
<dbReference type="InterPro" id="IPR011066">
    <property type="entry name" value="MscS_channel_C_sf"/>
</dbReference>
<feature type="domain" description="Mechanosensitive ion channel MscS C-terminal" evidence="9">
    <location>
        <begin position="562"/>
        <end position="648"/>
    </location>
</feature>
<dbReference type="Pfam" id="PF00924">
    <property type="entry name" value="MS_channel_2nd"/>
    <property type="match status" value="1"/>
</dbReference>
<dbReference type="InterPro" id="IPR049142">
    <property type="entry name" value="MS_channel_1st"/>
</dbReference>
<feature type="transmembrane region" description="Helical" evidence="7">
    <location>
        <begin position="473"/>
        <end position="492"/>
    </location>
</feature>
<feature type="transmembrane region" description="Helical" evidence="7">
    <location>
        <begin position="280"/>
        <end position="301"/>
    </location>
</feature>
<dbReference type="Pfam" id="PF21088">
    <property type="entry name" value="MS_channel_1st"/>
    <property type="match status" value="1"/>
</dbReference>
<sequence>MERLVEEGITEVEGIAHALPPGRLEQHLAQGVSEAEHVAQTLTQRFVFALSGFQSAGQEISLALGRMSGSGGIGRLIAAVGSIVVVYLLGFAAELAYARLLRPVTKWLKGPAGVPLLIMPRTFGLGVVHISRIAVFMLVALTLIVLILPDAGLSRRFALLFALPALWLRLILLAVWLLLMPSRPNLRLLPCSQPFARHLFSWITAFFVVTVFSYNFIQLLRTYGLSDQVYLLLTILEMCLSLGILIALVWTSPRPAISSGMAEPPPTGPPVSKARWLRDWRIPATAFIFAMLVAYVASVLLGRHELRRAMLWSLACIPAFIAADTALRTTIQTALAEKTAAEAEGLALLSIHAAHLMSGLRALMAVAFVFLLLWIWGVRFSFEAAISRMVFSIVATAVLGWFIWEWVRSAIDRRLTDETREEGEETEDVEEMGTGGSRKTTLLTLARKFILAVILISTALILLSALGLDVGPLLAGAGIIGLAIGFGAQTLVKDILSGVFFLLDDAFRLGEYIEADASKGTVVHISVRSLKLRHPRGKLLTIPYGSLGAITNYSRDWAIMKLDLRVPYDTDLERVRKVMKKLGQKLAEDPELGPKFLAPVKSQGVREIDDSAMILRVKFKSRPHDQFILRREVFKHIQHEFAKNGIEFAPRKVTIHIPESYRGTAGKDLDMGIMGAAAESALEQKLPQGEAKKDKKS</sequence>
<dbReference type="Pfam" id="PF21082">
    <property type="entry name" value="MS_channel_3rd"/>
    <property type="match status" value="1"/>
</dbReference>
<dbReference type="InterPro" id="IPR049278">
    <property type="entry name" value="MS_channel_C"/>
</dbReference>
<protein>
    <submittedName>
        <fullName evidence="11">MscS Mechanosensitive ion channel</fullName>
    </submittedName>
</protein>
<name>F3YWD8_DESAF</name>
<dbReference type="Proteomes" id="UP000007844">
    <property type="component" value="Chromosome"/>
</dbReference>
<dbReference type="PANTHER" id="PTHR30460">
    <property type="entry name" value="MODERATE CONDUCTANCE MECHANOSENSITIVE CHANNEL YBIO"/>
    <property type="match status" value="1"/>
</dbReference>
<evidence type="ECO:0000256" key="7">
    <source>
        <dbReference type="SAM" id="Phobius"/>
    </source>
</evidence>
<evidence type="ECO:0000256" key="3">
    <source>
        <dbReference type="ARBA" id="ARBA00022475"/>
    </source>
</evidence>
<feature type="transmembrane region" description="Helical" evidence="7">
    <location>
        <begin position="229"/>
        <end position="250"/>
    </location>
</feature>
<dbReference type="KEGG" id="daf:Desaf_0976"/>
<dbReference type="SUPFAM" id="SSF82861">
    <property type="entry name" value="Mechanosensitive channel protein MscS (YggB), transmembrane region"/>
    <property type="match status" value="1"/>
</dbReference>
<evidence type="ECO:0000313" key="11">
    <source>
        <dbReference type="EMBL" id="EGJ49324.1"/>
    </source>
</evidence>
<evidence type="ECO:0000259" key="9">
    <source>
        <dbReference type="Pfam" id="PF21082"/>
    </source>
</evidence>
<organism evidence="11 12">
    <name type="scientific">Desulfocurvibacter africanus subsp. africanus str. Walvis Bay</name>
    <dbReference type="NCBI Taxonomy" id="690850"/>
    <lineage>
        <taxon>Bacteria</taxon>
        <taxon>Pseudomonadati</taxon>
        <taxon>Thermodesulfobacteriota</taxon>
        <taxon>Desulfovibrionia</taxon>
        <taxon>Desulfovibrionales</taxon>
        <taxon>Desulfovibrionaceae</taxon>
        <taxon>Desulfocurvibacter</taxon>
    </lineage>
</organism>
<accession>F3YWD8</accession>
<gene>
    <name evidence="11" type="ORF">Desaf_0976</name>
</gene>
<evidence type="ECO:0000259" key="10">
    <source>
        <dbReference type="Pfam" id="PF21088"/>
    </source>
</evidence>
<dbReference type="InterPro" id="IPR010920">
    <property type="entry name" value="LSM_dom_sf"/>
</dbReference>
<dbReference type="Gene3D" id="3.30.70.100">
    <property type="match status" value="1"/>
</dbReference>
<keyword evidence="3" id="KW-1003">Cell membrane</keyword>
<evidence type="ECO:0000256" key="1">
    <source>
        <dbReference type="ARBA" id="ARBA00004651"/>
    </source>
</evidence>
<keyword evidence="6 7" id="KW-0472">Membrane</keyword>
<dbReference type="SUPFAM" id="SSF82689">
    <property type="entry name" value="Mechanosensitive channel protein MscS (YggB), C-terminal domain"/>
    <property type="match status" value="1"/>
</dbReference>
<evidence type="ECO:0000256" key="6">
    <source>
        <dbReference type="ARBA" id="ARBA00023136"/>
    </source>
</evidence>
<dbReference type="eggNOG" id="COG0668">
    <property type="taxonomic scope" value="Bacteria"/>
</dbReference>
<feature type="domain" description="Mechanosensitive ion channel MscS" evidence="8">
    <location>
        <begin position="490"/>
        <end position="555"/>
    </location>
</feature>
<dbReference type="InterPro" id="IPR006685">
    <property type="entry name" value="MscS_channel_2nd"/>
</dbReference>
<feature type="transmembrane region" description="Helical" evidence="7">
    <location>
        <begin position="199"/>
        <end position="217"/>
    </location>
</feature>
<evidence type="ECO:0000259" key="8">
    <source>
        <dbReference type="Pfam" id="PF00924"/>
    </source>
</evidence>
<dbReference type="Gene3D" id="2.30.30.60">
    <property type="match status" value="1"/>
</dbReference>
<dbReference type="EMBL" id="CP003221">
    <property type="protein sequence ID" value="EGJ49324.1"/>
    <property type="molecule type" value="Genomic_DNA"/>
</dbReference>
<feature type="transmembrane region" description="Helical" evidence="7">
    <location>
        <begin position="76"/>
        <end position="98"/>
    </location>
</feature>
<dbReference type="STRING" id="690850.Desaf_0976"/>
<dbReference type="GO" id="GO:0005886">
    <property type="term" value="C:plasma membrane"/>
    <property type="evidence" value="ECO:0007669"/>
    <property type="project" value="UniProtKB-SubCell"/>
</dbReference>
<dbReference type="PANTHER" id="PTHR30460:SF0">
    <property type="entry name" value="MODERATE CONDUCTANCE MECHANOSENSITIVE CHANNEL YBIO"/>
    <property type="match status" value="1"/>
</dbReference>
<comment type="similarity">
    <text evidence="2">Belongs to the MscS (TC 1.A.23) family.</text>
</comment>
<feature type="transmembrane region" description="Helical" evidence="7">
    <location>
        <begin position="157"/>
        <end position="179"/>
    </location>
</feature>
<feature type="transmembrane region" description="Helical" evidence="7">
    <location>
        <begin position="385"/>
        <end position="404"/>
    </location>
</feature>
<comment type="subcellular location">
    <subcellularLocation>
        <location evidence="1">Cell membrane</location>
        <topology evidence="1">Multi-pass membrane protein</topology>
    </subcellularLocation>
</comment>
<proteinExistence type="inferred from homology"/>
<evidence type="ECO:0000256" key="2">
    <source>
        <dbReference type="ARBA" id="ARBA00008017"/>
    </source>
</evidence>